<dbReference type="RefSeq" id="WP_119524713.1">
    <property type="nucleotide sequence ID" value="NZ_NRHC01000028.1"/>
</dbReference>
<dbReference type="EMBL" id="NRHC01000028">
    <property type="protein sequence ID" value="RIY33609.1"/>
    <property type="molecule type" value="Genomic_DNA"/>
</dbReference>
<reference evidence="9 10" key="1">
    <citation type="submission" date="2017-08" db="EMBL/GenBank/DDBJ databases">
        <title>Reclassification of Bisgaard taxon 37 and 44.</title>
        <authorList>
            <person name="Christensen H."/>
        </authorList>
    </citation>
    <scope>NUCLEOTIDE SEQUENCE [LARGE SCALE GENOMIC DNA]</scope>
    <source>
        <strain evidence="9 10">B96_3</strain>
    </source>
</reference>
<feature type="transmembrane region" description="Helical" evidence="8">
    <location>
        <begin position="146"/>
        <end position="166"/>
    </location>
</feature>
<dbReference type="InterPro" id="IPR050183">
    <property type="entry name" value="DsbB"/>
</dbReference>
<feature type="transmembrane region" description="Helical" evidence="8">
    <location>
        <begin position="44"/>
        <end position="62"/>
    </location>
</feature>
<dbReference type="Gene3D" id="1.20.1550.10">
    <property type="entry name" value="DsbB-like"/>
    <property type="match status" value="1"/>
</dbReference>
<evidence type="ECO:0000256" key="6">
    <source>
        <dbReference type="ARBA" id="ARBA00023136"/>
    </source>
</evidence>
<dbReference type="PANTHER" id="PTHR36570:SF2">
    <property type="entry name" value="DISULFIDE BOND FORMATION PROTEIN B"/>
    <property type="match status" value="1"/>
</dbReference>
<accession>A0A3A1Y8T6</accession>
<evidence type="ECO:0000256" key="8">
    <source>
        <dbReference type="SAM" id="Phobius"/>
    </source>
</evidence>
<dbReference type="Proteomes" id="UP000265691">
    <property type="component" value="Unassembled WGS sequence"/>
</dbReference>
<keyword evidence="10" id="KW-1185">Reference proteome</keyword>
<dbReference type="PANTHER" id="PTHR36570">
    <property type="entry name" value="DISULFIDE BOND FORMATION PROTEIN B"/>
    <property type="match status" value="1"/>
</dbReference>
<evidence type="ECO:0000256" key="7">
    <source>
        <dbReference type="ARBA" id="ARBA00023284"/>
    </source>
</evidence>
<organism evidence="9 10">
    <name type="scientific">Psittacicella hinzii</name>
    <dbReference type="NCBI Taxonomy" id="2028575"/>
    <lineage>
        <taxon>Bacteria</taxon>
        <taxon>Pseudomonadati</taxon>
        <taxon>Pseudomonadota</taxon>
        <taxon>Gammaproteobacteria</taxon>
        <taxon>Pasteurellales</taxon>
        <taxon>Psittacicellaceae</taxon>
        <taxon>Psittacicella</taxon>
    </lineage>
</organism>
<comment type="caution">
    <text evidence="9">The sequence shown here is derived from an EMBL/GenBank/DDBJ whole genome shotgun (WGS) entry which is preliminary data.</text>
</comment>
<evidence type="ECO:0000313" key="9">
    <source>
        <dbReference type="EMBL" id="RIY33609.1"/>
    </source>
</evidence>
<keyword evidence="5 8" id="KW-1133">Transmembrane helix</keyword>
<dbReference type="OrthoDB" id="3711263at2"/>
<feature type="transmembrane region" description="Helical" evidence="8">
    <location>
        <begin position="69"/>
        <end position="89"/>
    </location>
</feature>
<dbReference type="GO" id="GO:0005886">
    <property type="term" value="C:plasma membrane"/>
    <property type="evidence" value="ECO:0007669"/>
    <property type="project" value="UniProtKB-SubCell"/>
</dbReference>
<keyword evidence="7" id="KW-0676">Redox-active center</keyword>
<dbReference type="InterPro" id="IPR023380">
    <property type="entry name" value="DsbB-like_sf"/>
</dbReference>
<evidence type="ECO:0000256" key="5">
    <source>
        <dbReference type="ARBA" id="ARBA00022989"/>
    </source>
</evidence>
<dbReference type="GO" id="GO:0006457">
    <property type="term" value="P:protein folding"/>
    <property type="evidence" value="ECO:0007669"/>
    <property type="project" value="InterPro"/>
</dbReference>
<evidence type="ECO:0008006" key="11">
    <source>
        <dbReference type="Google" id="ProtNLM"/>
    </source>
</evidence>
<proteinExistence type="predicted"/>
<gene>
    <name evidence="9" type="ORF">CKF54_02500</name>
</gene>
<evidence type="ECO:0000256" key="2">
    <source>
        <dbReference type="ARBA" id="ARBA00022475"/>
    </source>
</evidence>
<protein>
    <recommendedName>
        <fullName evidence="11">Disulfide bond formation protein B</fullName>
    </recommendedName>
</protein>
<dbReference type="InterPro" id="IPR003752">
    <property type="entry name" value="DiS_bond_form_DsbB/BdbC"/>
</dbReference>
<keyword evidence="3 8" id="KW-0812">Transmembrane</keyword>
<evidence type="ECO:0000256" key="3">
    <source>
        <dbReference type="ARBA" id="ARBA00022692"/>
    </source>
</evidence>
<evidence type="ECO:0000313" key="10">
    <source>
        <dbReference type="Proteomes" id="UP000265691"/>
    </source>
</evidence>
<keyword evidence="4" id="KW-0249">Electron transport</keyword>
<dbReference type="Pfam" id="PF02600">
    <property type="entry name" value="DsbB"/>
    <property type="match status" value="1"/>
</dbReference>
<sequence length="188" mass="21329">MRFLKRWSLTRFPWFLLFIVAVAGNAFAYILQEYYNILPCYNCVVSRYYLAGVGLAGLLGFLAPKNFVIRFLAILLFIYSSVLGIVNGFEHLNIISSYQNNPFNLGASCPLYFEKLWGLPQEYIPQFFTPISNCESGGPEYCGLNLVQWTLVFFIGLAITSILVLLSQFFAPYKSTGLKTNKSFSMRG</sequence>
<dbReference type="SUPFAM" id="SSF158442">
    <property type="entry name" value="DsbB-like"/>
    <property type="match status" value="1"/>
</dbReference>
<evidence type="ECO:0000256" key="4">
    <source>
        <dbReference type="ARBA" id="ARBA00022982"/>
    </source>
</evidence>
<keyword evidence="6 8" id="KW-0472">Membrane</keyword>
<keyword evidence="4" id="KW-0813">Transport</keyword>
<dbReference type="GO" id="GO:0015035">
    <property type="term" value="F:protein-disulfide reductase activity"/>
    <property type="evidence" value="ECO:0007669"/>
    <property type="project" value="InterPro"/>
</dbReference>
<evidence type="ECO:0000256" key="1">
    <source>
        <dbReference type="ARBA" id="ARBA00004651"/>
    </source>
</evidence>
<dbReference type="AlphaFoldDB" id="A0A3A1Y8T6"/>
<comment type="subcellular location">
    <subcellularLocation>
        <location evidence="1">Cell membrane</location>
        <topology evidence="1">Multi-pass membrane protein</topology>
    </subcellularLocation>
</comment>
<keyword evidence="2" id="KW-1003">Cell membrane</keyword>
<name>A0A3A1Y8T6_9GAMM</name>